<evidence type="ECO:0000313" key="2">
    <source>
        <dbReference type="EMBL" id="EGV62031.1"/>
    </source>
</evidence>
<dbReference type="Proteomes" id="UP000000707">
    <property type="component" value="Unassembled WGS sequence"/>
</dbReference>
<feature type="compositionally biased region" description="Polar residues" evidence="1">
    <location>
        <begin position="70"/>
        <end position="85"/>
    </location>
</feature>
<feature type="compositionally biased region" description="Low complexity" evidence="1">
    <location>
        <begin position="19"/>
        <end position="53"/>
    </location>
</feature>
<name>G3BAC9_CANTC</name>
<dbReference type="EMBL" id="GL996527">
    <property type="protein sequence ID" value="EGV62031.1"/>
    <property type="molecule type" value="Genomic_DNA"/>
</dbReference>
<dbReference type="AlphaFoldDB" id="G3BAC9"/>
<protein>
    <submittedName>
        <fullName evidence="2">Uncharacterized protein</fullName>
    </submittedName>
</protein>
<feature type="compositionally biased region" description="Basic and acidic residues" evidence="1">
    <location>
        <begin position="130"/>
        <end position="145"/>
    </location>
</feature>
<dbReference type="HOGENOM" id="CLU_1471561_0_0_1"/>
<evidence type="ECO:0000313" key="3">
    <source>
        <dbReference type="Proteomes" id="UP000000707"/>
    </source>
</evidence>
<feature type="region of interest" description="Disordered" evidence="1">
    <location>
        <begin position="1"/>
        <end position="145"/>
    </location>
</feature>
<proteinExistence type="predicted"/>
<feature type="compositionally biased region" description="Polar residues" evidence="1">
    <location>
        <begin position="119"/>
        <end position="129"/>
    </location>
</feature>
<accession>G3BAC9</accession>
<gene>
    <name evidence="2" type="ORF">CANTEDRAFT_115489</name>
</gene>
<organism evidence="3">
    <name type="scientific">Candida tenuis (strain ATCC 10573 / BCRC 21748 / CBS 615 / JCM 9827 / NBRC 10315 / NRRL Y-1498 / VKM Y-70)</name>
    <name type="common">Yeast</name>
    <name type="synonym">Yamadazyma tenuis</name>
    <dbReference type="NCBI Taxonomy" id="590646"/>
    <lineage>
        <taxon>Eukaryota</taxon>
        <taxon>Fungi</taxon>
        <taxon>Dikarya</taxon>
        <taxon>Ascomycota</taxon>
        <taxon>Saccharomycotina</taxon>
        <taxon>Pichiomycetes</taxon>
        <taxon>Debaryomycetaceae</taxon>
        <taxon>Yamadazyma</taxon>
    </lineage>
</organism>
<evidence type="ECO:0000256" key="1">
    <source>
        <dbReference type="SAM" id="MobiDB-lite"/>
    </source>
</evidence>
<sequence>MNQAQQPPMLGVPPQDVRQGISQGIPQGVPQGIPQGVPQGIPQGVPQGVTPQPFHAPQAASEPVEPTPSAPQAVSMSEIIASSPNDELPVHAPRKQTKPVNLSQFPVLGSKEAPLSGGRLQSQRQAFESRQSHERQPFERQRHDFRQGYERHPYENREVHEQIALTPEQQAKAAKRQEKVSRIM</sequence>
<feature type="non-terminal residue" evidence="2">
    <location>
        <position position="184"/>
    </location>
</feature>
<keyword evidence="3" id="KW-1185">Reference proteome</keyword>
<reference evidence="2 3" key="1">
    <citation type="journal article" date="2011" name="Proc. Natl. Acad. Sci. U.S.A.">
        <title>Comparative genomics of xylose-fermenting fungi for enhanced biofuel production.</title>
        <authorList>
            <person name="Wohlbach D.J."/>
            <person name="Kuo A."/>
            <person name="Sato T.K."/>
            <person name="Potts K.M."/>
            <person name="Salamov A.A."/>
            <person name="LaButti K.M."/>
            <person name="Sun H."/>
            <person name="Clum A."/>
            <person name="Pangilinan J.L."/>
            <person name="Lindquist E.A."/>
            <person name="Lucas S."/>
            <person name="Lapidus A."/>
            <person name="Jin M."/>
            <person name="Gunawan C."/>
            <person name="Balan V."/>
            <person name="Dale B.E."/>
            <person name="Jeffries T.W."/>
            <person name="Zinkel R."/>
            <person name="Barry K.W."/>
            <person name="Grigoriev I.V."/>
            <person name="Gasch A.P."/>
        </authorList>
    </citation>
    <scope>NUCLEOTIDE SEQUENCE [LARGE SCALE GENOMIC DNA]</scope>
    <source>
        <strain evidence="3">ATCC 10573 / BCRC 21748 / CBS 615 / JCM 9827 / NBRC 10315 / NRRL Y-1498 / VKM Y-70</strain>
    </source>
</reference>